<dbReference type="InterPro" id="IPR006311">
    <property type="entry name" value="TAT_signal"/>
</dbReference>
<accession>A9WBY0</accession>
<proteinExistence type="predicted"/>
<evidence type="ECO:0000313" key="1">
    <source>
        <dbReference type="EMBL" id="ABY36932.1"/>
    </source>
</evidence>
<reference evidence="2" key="1">
    <citation type="journal article" date="2011" name="BMC Genomics">
        <title>Complete genome sequence of the filamentous anoxygenic phototrophic bacterium Chloroflexus aurantiacus.</title>
        <authorList>
            <person name="Tang K.H."/>
            <person name="Barry K."/>
            <person name="Chertkov O."/>
            <person name="Dalin E."/>
            <person name="Han C.S."/>
            <person name="Hauser L.J."/>
            <person name="Honchak B.M."/>
            <person name="Karbach L.E."/>
            <person name="Land M.L."/>
            <person name="Lapidus A."/>
            <person name="Larimer F.W."/>
            <person name="Mikhailova N."/>
            <person name="Pitluck S."/>
            <person name="Pierson B.K."/>
            <person name="Blankenship R.E."/>
        </authorList>
    </citation>
    <scope>NUCLEOTIDE SEQUENCE [LARGE SCALE GENOMIC DNA]</scope>
    <source>
        <strain evidence="2">ATCC 29366 / DSM 635 / J-10-fl</strain>
    </source>
</reference>
<gene>
    <name evidence="1" type="ordered locus">Caur_3754</name>
</gene>
<dbReference type="STRING" id="324602.Caur_3754"/>
<organism evidence="1 2">
    <name type="scientific">Chloroflexus aurantiacus (strain ATCC 29366 / DSM 635 / J-10-fl)</name>
    <dbReference type="NCBI Taxonomy" id="324602"/>
    <lineage>
        <taxon>Bacteria</taxon>
        <taxon>Bacillati</taxon>
        <taxon>Chloroflexota</taxon>
        <taxon>Chloroflexia</taxon>
        <taxon>Chloroflexales</taxon>
        <taxon>Chloroflexineae</taxon>
        <taxon>Chloroflexaceae</taxon>
        <taxon>Chloroflexus</taxon>
    </lineage>
</organism>
<keyword evidence="2" id="KW-1185">Reference proteome</keyword>
<dbReference type="EMBL" id="CP000909">
    <property type="protein sequence ID" value="ABY36932.1"/>
    <property type="molecule type" value="Genomic_DNA"/>
</dbReference>
<dbReference type="InParanoid" id="A9WBY0"/>
<dbReference type="HOGENOM" id="CLU_408194_0_0_0"/>
<dbReference type="SUPFAM" id="SSF52317">
    <property type="entry name" value="Class I glutamine amidotransferase-like"/>
    <property type="match status" value="1"/>
</dbReference>
<dbReference type="AlphaFoldDB" id="A9WBY0"/>
<sequence length="649" mass="71322">MHYLQRPITRRAFLSGLLAATGLGGLVAYGAEHWPLPPPAAGASVSLPPVTDGFAPLLLVADPAPRPDFTAYLGEILRAEGFIGLRRISFDDQIDQVRTGAVIIIGSVPLSAGQVAWLQHFVHAGGGLIGIRPDPALAEIFGVRYLGSSQRDDSLFPIPATGISGPLQLHTVYERVTVQGAEIIATGSNGDPLVTIHQFGAGRAALWTFDLALTIALIRQGNPAWTNQERDLMEGLRASDLFVDWIDLERIAIPQADEHQRLLSRMIEEVSPLPLPRLWYLPDNAPGAIIATGDAHGSRVSHIEQWLGIVERHNGTASIYYTPPPTDASGRLSRKLRWMLSRAPVIGSTLGGDDPLPGPHHVQAWRDRGHEFGMHPYVEEGLEAGYYRHWSEFIKLGYGPLPPTVRTHRILWQGWVDNAIVQAAYGIRMNLDHYHSGPVVRKTDGTWTMGYLNGSGLPLRFVDRDGTVIDVYQQATHLVDEHLMPVFQTGYEVGFSGEQAAAQSIAQIAASVDRYPAALGLQCHVDPFLIGGPIAGEVARWFDQTLAYATQVGLPIMAAEQWLRFIDARRASDLQELNWDNQRLSGTITIPSTRFDLTLCIPETHRTARLAAVTIGTDRMPHLQRQIAGKTYRVIRLTSGQHQVQATYT</sequence>
<dbReference type="eggNOG" id="ENOG5032QZE">
    <property type="taxonomic scope" value="Bacteria"/>
</dbReference>
<dbReference type="PROSITE" id="PS51318">
    <property type="entry name" value="TAT"/>
    <property type="match status" value="1"/>
</dbReference>
<dbReference type="InterPro" id="IPR029062">
    <property type="entry name" value="Class_I_gatase-like"/>
</dbReference>
<dbReference type="KEGG" id="cau:Caur_3754"/>
<dbReference type="Proteomes" id="UP000002008">
    <property type="component" value="Chromosome"/>
</dbReference>
<dbReference type="PATRIC" id="fig|324602.8.peg.4219"/>
<evidence type="ECO:0000313" key="2">
    <source>
        <dbReference type="Proteomes" id="UP000002008"/>
    </source>
</evidence>
<dbReference type="EnsemblBacteria" id="ABY36932">
    <property type="protein sequence ID" value="ABY36932"/>
    <property type="gene ID" value="Caur_3754"/>
</dbReference>
<name>A9WBY0_CHLAA</name>
<dbReference type="RefSeq" id="WP_012259585.1">
    <property type="nucleotide sequence ID" value="NC_010175.1"/>
</dbReference>
<dbReference type="Gene3D" id="3.40.50.880">
    <property type="match status" value="1"/>
</dbReference>
<protein>
    <submittedName>
        <fullName evidence="1">Uncharacterized protein</fullName>
    </submittedName>
</protein>